<reference evidence="4" key="2">
    <citation type="submission" date="2012-11" db="EMBL/GenBank/DDBJ databases">
        <authorList>
            <person name="Kuo A."/>
            <person name="Curtis B.A."/>
            <person name="Tanifuji G."/>
            <person name="Burki F."/>
            <person name="Gruber A."/>
            <person name="Irimia M."/>
            <person name="Maruyama S."/>
            <person name="Arias M.C."/>
            <person name="Ball S.G."/>
            <person name="Gile G.H."/>
            <person name="Hirakawa Y."/>
            <person name="Hopkins J.F."/>
            <person name="Rensing S.A."/>
            <person name="Schmutz J."/>
            <person name="Symeonidi A."/>
            <person name="Elias M."/>
            <person name="Eveleigh R.J."/>
            <person name="Herman E.K."/>
            <person name="Klute M.J."/>
            <person name="Nakayama T."/>
            <person name="Obornik M."/>
            <person name="Reyes-Prieto A."/>
            <person name="Armbrust E.V."/>
            <person name="Aves S.J."/>
            <person name="Beiko R.G."/>
            <person name="Coutinho P."/>
            <person name="Dacks J.B."/>
            <person name="Durnford D.G."/>
            <person name="Fast N.M."/>
            <person name="Green B.R."/>
            <person name="Grisdale C."/>
            <person name="Hempe F."/>
            <person name="Henrissat B."/>
            <person name="Hoppner M.P."/>
            <person name="Ishida K.-I."/>
            <person name="Kim E."/>
            <person name="Koreny L."/>
            <person name="Kroth P.G."/>
            <person name="Liu Y."/>
            <person name="Malik S.-B."/>
            <person name="Maier U.G."/>
            <person name="McRose D."/>
            <person name="Mock T."/>
            <person name="Neilson J.A."/>
            <person name="Onodera N.T."/>
            <person name="Poole A.M."/>
            <person name="Pritham E.J."/>
            <person name="Richards T.A."/>
            <person name="Rocap G."/>
            <person name="Roy S.W."/>
            <person name="Sarai C."/>
            <person name="Schaack S."/>
            <person name="Shirato S."/>
            <person name="Slamovits C.H."/>
            <person name="Spencer D.F."/>
            <person name="Suzuki S."/>
            <person name="Worden A.Z."/>
            <person name="Zauner S."/>
            <person name="Barry K."/>
            <person name="Bell C."/>
            <person name="Bharti A.K."/>
            <person name="Crow J.A."/>
            <person name="Grimwood J."/>
            <person name="Kramer R."/>
            <person name="Lindquist E."/>
            <person name="Lucas S."/>
            <person name="Salamov A."/>
            <person name="McFadden G.I."/>
            <person name="Lane C.E."/>
            <person name="Keeling P.J."/>
            <person name="Gray M.W."/>
            <person name="Grigoriev I.V."/>
            <person name="Archibald J.M."/>
        </authorList>
    </citation>
    <scope>NUCLEOTIDE SEQUENCE</scope>
    <source>
        <strain evidence="4">CCMP2712</strain>
    </source>
</reference>
<sequence>MAAESDHKSENKSPGPNTVNAGKIFEWVGSLFFNQTEIGPAGTTFEHDPAAPAIHHGPGSTCNVDLHQVQAHQKTMSVSAVDMVKPRSAMRTTFRSRKQQKRVRFCTAIENLQTSGSKEKLSEQHHHYTRSRSCYPETLAHDSEQLMSSIKSNRCRSMSVREFVIF</sequence>
<dbReference type="EMBL" id="JH992969">
    <property type="protein sequence ID" value="EKX53678.1"/>
    <property type="molecule type" value="Genomic_DNA"/>
</dbReference>
<dbReference type="PaxDb" id="55529-EKX53678"/>
<keyword evidence="4" id="KW-1185">Reference proteome</keyword>
<evidence type="ECO:0000313" key="4">
    <source>
        <dbReference type="Proteomes" id="UP000011087"/>
    </source>
</evidence>
<dbReference type="Proteomes" id="UP000011087">
    <property type="component" value="Unassembled WGS sequence"/>
</dbReference>
<accession>L1JZY1</accession>
<organism evidence="2">
    <name type="scientific">Guillardia theta (strain CCMP2712)</name>
    <name type="common">Cryptophyte</name>
    <dbReference type="NCBI Taxonomy" id="905079"/>
    <lineage>
        <taxon>Eukaryota</taxon>
        <taxon>Cryptophyceae</taxon>
        <taxon>Pyrenomonadales</taxon>
        <taxon>Geminigeraceae</taxon>
        <taxon>Guillardia</taxon>
    </lineage>
</organism>
<reference evidence="3" key="3">
    <citation type="submission" date="2015-06" db="UniProtKB">
        <authorList>
            <consortium name="EnsemblProtists"/>
        </authorList>
    </citation>
    <scope>IDENTIFICATION</scope>
</reference>
<dbReference type="GeneID" id="17310389"/>
<protein>
    <submittedName>
        <fullName evidence="2 3">Uncharacterized protein</fullName>
    </submittedName>
</protein>
<name>L1JZY1_GUITC</name>
<reference evidence="2 4" key="1">
    <citation type="journal article" date="2012" name="Nature">
        <title>Algal genomes reveal evolutionary mosaicism and the fate of nucleomorphs.</title>
        <authorList>
            <consortium name="DOE Joint Genome Institute"/>
            <person name="Curtis B.A."/>
            <person name="Tanifuji G."/>
            <person name="Burki F."/>
            <person name="Gruber A."/>
            <person name="Irimia M."/>
            <person name="Maruyama S."/>
            <person name="Arias M.C."/>
            <person name="Ball S.G."/>
            <person name="Gile G.H."/>
            <person name="Hirakawa Y."/>
            <person name="Hopkins J.F."/>
            <person name="Kuo A."/>
            <person name="Rensing S.A."/>
            <person name="Schmutz J."/>
            <person name="Symeonidi A."/>
            <person name="Elias M."/>
            <person name="Eveleigh R.J."/>
            <person name="Herman E.K."/>
            <person name="Klute M.J."/>
            <person name="Nakayama T."/>
            <person name="Obornik M."/>
            <person name="Reyes-Prieto A."/>
            <person name="Armbrust E.V."/>
            <person name="Aves S.J."/>
            <person name="Beiko R.G."/>
            <person name="Coutinho P."/>
            <person name="Dacks J.B."/>
            <person name="Durnford D.G."/>
            <person name="Fast N.M."/>
            <person name="Green B.R."/>
            <person name="Grisdale C.J."/>
            <person name="Hempel F."/>
            <person name="Henrissat B."/>
            <person name="Hoppner M.P."/>
            <person name="Ishida K."/>
            <person name="Kim E."/>
            <person name="Koreny L."/>
            <person name="Kroth P.G."/>
            <person name="Liu Y."/>
            <person name="Malik S.B."/>
            <person name="Maier U.G."/>
            <person name="McRose D."/>
            <person name="Mock T."/>
            <person name="Neilson J.A."/>
            <person name="Onodera N.T."/>
            <person name="Poole A.M."/>
            <person name="Pritham E.J."/>
            <person name="Richards T.A."/>
            <person name="Rocap G."/>
            <person name="Roy S.W."/>
            <person name="Sarai C."/>
            <person name="Schaack S."/>
            <person name="Shirato S."/>
            <person name="Slamovits C.H."/>
            <person name="Spencer D.F."/>
            <person name="Suzuki S."/>
            <person name="Worden A.Z."/>
            <person name="Zauner S."/>
            <person name="Barry K."/>
            <person name="Bell C."/>
            <person name="Bharti A.K."/>
            <person name="Crow J.A."/>
            <person name="Grimwood J."/>
            <person name="Kramer R."/>
            <person name="Lindquist E."/>
            <person name="Lucas S."/>
            <person name="Salamov A."/>
            <person name="McFadden G.I."/>
            <person name="Lane C.E."/>
            <person name="Keeling P.J."/>
            <person name="Gray M.W."/>
            <person name="Grigoriev I.V."/>
            <person name="Archibald J.M."/>
        </authorList>
    </citation>
    <scope>NUCLEOTIDE SEQUENCE</scope>
    <source>
        <strain evidence="2 4">CCMP2712</strain>
    </source>
</reference>
<proteinExistence type="predicted"/>
<evidence type="ECO:0000313" key="2">
    <source>
        <dbReference type="EMBL" id="EKX53678.1"/>
    </source>
</evidence>
<dbReference type="EnsemblProtists" id="EKX53678">
    <property type="protein sequence ID" value="EKX53678"/>
    <property type="gene ID" value="GUITHDRAFT_150258"/>
</dbReference>
<feature type="region of interest" description="Disordered" evidence="1">
    <location>
        <begin position="1"/>
        <end position="20"/>
    </location>
</feature>
<evidence type="ECO:0000256" key="1">
    <source>
        <dbReference type="SAM" id="MobiDB-lite"/>
    </source>
</evidence>
<dbReference type="HOGENOM" id="CLU_1605840_0_0_1"/>
<feature type="compositionally biased region" description="Basic and acidic residues" evidence="1">
    <location>
        <begin position="1"/>
        <end position="11"/>
    </location>
</feature>
<gene>
    <name evidence="2" type="ORF">GUITHDRAFT_150258</name>
</gene>
<evidence type="ECO:0000313" key="3">
    <source>
        <dbReference type="EnsemblProtists" id="EKX53678"/>
    </source>
</evidence>
<dbReference type="RefSeq" id="XP_005840658.1">
    <property type="nucleotide sequence ID" value="XM_005840601.1"/>
</dbReference>
<dbReference type="AlphaFoldDB" id="L1JZY1"/>
<dbReference type="KEGG" id="gtt:GUITHDRAFT_150258"/>